<geneLocation type="plasmid" evidence="2 3">
    <name>EAL2_808p</name>
</geneLocation>
<dbReference type="AlphaFoldDB" id="W8TNL7"/>
<keyword evidence="3" id="KW-1185">Reference proteome</keyword>
<proteinExistence type="predicted"/>
<gene>
    <name evidence="2" type="ORF">EAL2_808p02520</name>
</gene>
<dbReference type="PANTHER" id="PTHR43471:SF12">
    <property type="entry name" value="HYPOTHETICAL MEMBRANE PROTEIN, CONSERVED"/>
    <property type="match status" value="1"/>
</dbReference>
<dbReference type="GO" id="GO:0140359">
    <property type="term" value="F:ABC-type transporter activity"/>
    <property type="evidence" value="ECO:0007669"/>
    <property type="project" value="InterPro"/>
</dbReference>
<organism evidence="2 3">
    <name type="scientific">Peptoclostridium acidaminophilum DSM 3953</name>
    <dbReference type="NCBI Taxonomy" id="1286171"/>
    <lineage>
        <taxon>Bacteria</taxon>
        <taxon>Bacillati</taxon>
        <taxon>Bacillota</taxon>
        <taxon>Clostridia</taxon>
        <taxon>Peptostreptococcales</taxon>
        <taxon>Peptoclostridiaceae</taxon>
        <taxon>Peptoclostridium</taxon>
    </lineage>
</organism>
<keyword evidence="2" id="KW-0614">Plasmid</keyword>
<dbReference type="PATRIC" id="fig|1286171.3.peg.2429"/>
<keyword evidence="1" id="KW-0472">Membrane</keyword>
<dbReference type="eggNOG" id="COG1277">
    <property type="taxonomic scope" value="Bacteria"/>
</dbReference>
<accession>W8TNL7</accession>
<evidence type="ECO:0000313" key="3">
    <source>
        <dbReference type="Proteomes" id="UP000019591"/>
    </source>
</evidence>
<feature type="transmembrane region" description="Helical" evidence="1">
    <location>
        <begin position="124"/>
        <end position="147"/>
    </location>
</feature>
<feature type="transmembrane region" description="Helical" evidence="1">
    <location>
        <begin position="83"/>
        <end position="112"/>
    </location>
</feature>
<keyword evidence="1" id="KW-0812">Transmembrane</keyword>
<evidence type="ECO:0000256" key="1">
    <source>
        <dbReference type="SAM" id="Phobius"/>
    </source>
</evidence>
<sequence length="272" mass="30933">MLKDTMEEIAALAESFPKIVLVLFGMNGARVDTALGAYQSMVFWSNLLAFFFAGFLGVYSVAREEKFGTSEFLFSKPYKRSTVVWAKIWASVTNLSIFALSSGIMSYLFIILPLGDMSIVGTHILTTAGMFITQIVLFAIGLFISGFAKDYKTASLFTMLTVIVFYMINFVLDYTGTMDHLNFLTPVRYFDVVSVSKNGLNFFYILLSCMIFLLSCSIASRLYTRKDFHSSLKLEYCNVASTQKYITHKVYDSHWLTKQSKCHYNKIYSNYQ</sequence>
<dbReference type="Pfam" id="PF12679">
    <property type="entry name" value="ABC2_membrane_2"/>
    <property type="match status" value="1"/>
</dbReference>
<reference evidence="2 3" key="1">
    <citation type="journal article" date="2014" name="Genome Announc.">
        <title>Complete Genome Sequence of Amino Acid-Utilizing Eubacterium acidaminophilum al-2 (DSM 3953).</title>
        <authorList>
            <person name="Poehlein A."/>
            <person name="Andreesen J.R."/>
            <person name="Daniel R."/>
        </authorList>
    </citation>
    <scope>NUCLEOTIDE SEQUENCE [LARGE SCALE GENOMIC DNA]</scope>
    <source>
        <strain evidence="2 3">DSM 3953</strain>
        <plasmid evidence="3">Plasmid EAL2_808p</plasmid>
    </source>
</reference>
<name>W8TNL7_PEPAC</name>
<dbReference type="Proteomes" id="UP000019591">
    <property type="component" value="Plasmid EAL2_808p"/>
</dbReference>
<evidence type="ECO:0000313" key="2">
    <source>
        <dbReference type="EMBL" id="AHM57757.1"/>
    </source>
</evidence>
<keyword evidence="1" id="KW-1133">Transmembrane helix</keyword>
<feature type="transmembrane region" description="Helical" evidence="1">
    <location>
        <begin position="41"/>
        <end position="62"/>
    </location>
</feature>
<feature type="transmembrane region" description="Helical" evidence="1">
    <location>
        <begin position="202"/>
        <end position="223"/>
    </location>
</feature>
<dbReference type="PANTHER" id="PTHR43471">
    <property type="entry name" value="ABC TRANSPORTER PERMEASE"/>
    <property type="match status" value="1"/>
</dbReference>
<dbReference type="HOGENOM" id="CLU_064090_0_1_9"/>
<dbReference type="RefSeq" id="WP_207641155.1">
    <property type="nucleotide sequence ID" value="NZ_CP007453.1"/>
</dbReference>
<dbReference type="EMBL" id="CP007453">
    <property type="protein sequence ID" value="AHM57757.1"/>
    <property type="molecule type" value="Genomic_DNA"/>
</dbReference>
<dbReference type="KEGG" id="eac:EAL2_808p02520"/>
<dbReference type="GO" id="GO:0005886">
    <property type="term" value="C:plasma membrane"/>
    <property type="evidence" value="ECO:0007669"/>
    <property type="project" value="UniProtKB-SubCell"/>
</dbReference>
<protein>
    <submittedName>
        <fullName evidence="2">ABC-2 family transporter protein</fullName>
    </submittedName>
</protein>
<feature type="transmembrane region" description="Helical" evidence="1">
    <location>
        <begin position="154"/>
        <end position="172"/>
    </location>
</feature>